<organism evidence="4 5">
    <name type="scientific">Cytospora mali</name>
    <name type="common">Apple Valsa canker fungus</name>
    <name type="synonym">Valsa mali</name>
    <dbReference type="NCBI Taxonomy" id="578113"/>
    <lineage>
        <taxon>Eukaryota</taxon>
        <taxon>Fungi</taxon>
        <taxon>Dikarya</taxon>
        <taxon>Ascomycota</taxon>
        <taxon>Pezizomycotina</taxon>
        <taxon>Sordariomycetes</taxon>
        <taxon>Sordariomycetidae</taxon>
        <taxon>Diaporthales</taxon>
        <taxon>Cytosporaceae</taxon>
        <taxon>Cytospora</taxon>
    </lineage>
</organism>
<accession>A0A194VP01</accession>
<evidence type="ECO:0000256" key="2">
    <source>
        <dbReference type="ARBA" id="ARBA00022898"/>
    </source>
</evidence>
<dbReference type="InterPro" id="IPR051750">
    <property type="entry name" value="Trans-sulfuration_enzymes"/>
</dbReference>
<protein>
    <recommendedName>
        <fullName evidence="6">Cystathionine gamma-synthase</fullName>
    </recommendedName>
</protein>
<sequence>MAVKPITTEFGHSTPPEGPHTITLHAAGWDTALRFRDGDMTILARIKSLYPRFAPFGLARQLSAAIGQKLGVPDNTTGVLPFTDPAVFAMHREYALSGHRREHRLSGLGELAFRVVDVHGVRLYCVVYPVAKTKGVVGVWQNAGVGISTRVAEELLPYVDDDFKVVEWSGDLDDVPPPTYLPECEAHDKLRERVSGLLHRAPIAPEKVKVTPDDVYLYQTGMAAICRLNEVLVQRDPGTILVLGSVFHNTFHLFEEAPSGMKHFGRCDAASGVMDKVEECLDAHYREGKTVSYVFLEFPSNPILVSADLKRLRQIADKYAFPVVIDDTIGSFCNIDVLPVADLIITSLTKSFSGYADVMAGSVVLNPLSPFYPAVKPAFTTTFHNELFAGDAEKLLSNSADYLPRSATLNRNAASLASYLSAQAADPRSPVSQVLYPATSDTRGNYDALRRPPTPDFTPGYGCLLSVDFESLDAARAFYDNLQVHCGPHLGAHRTLAVPFNAMVLGADPEQAAYHAAYGARPTQVRISVGLEEEEEVLAIAREALEKADEVHRTGKAAEDGVKADEIVEKTAEVGASKGDVTTAAEGVAANFEG</sequence>
<dbReference type="PANTHER" id="PTHR42699">
    <property type="match status" value="1"/>
</dbReference>
<evidence type="ECO:0008006" key="6">
    <source>
        <dbReference type="Google" id="ProtNLM"/>
    </source>
</evidence>
<reference evidence="4" key="1">
    <citation type="submission" date="2014-12" db="EMBL/GenBank/DDBJ databases">
        <title>Genome Sequence of Valsa Canker Pathogens Uncovers a Specific Adaption of Colonization on Woody Bark.</title>
        <authorList>
            <person name="Yin Z."/>
            <person name="Liu H."/>
            <person name="Gao X."/>
            <person name="Li Z."/>
            <person name="Song N."/>
            <person name="Ke X."/>
            <person name="Dai Q."/>
            <person name="Wu Y."/>
            <person name="Sun Y."/>
            <person name="Xu J.-R."/>
            <person name="Kang Z.K."/>
            <person name="Wang L."/>
            <person name="Huang L."/>
        </authorList>
    </citation>
    <scope>NUCLEOTIDE SEQUENCE [LARGE SCALE GENOMIC DNA]</scope>
    <source>
        <strain evidence="4">03-8</strain>
    </source>
</reference>
<evidence type="ECO:0000313" key="5">
    <source>
        <dbReference type="Proteomes" id="UP000078559"/>
    </source>
</evidence>
<dbReference type="InterPro" id="IPR000277">
    <property type="entry name" value="Cys/Met-Metab_PyrdxlP-dep_enz"/>
</dbReference>
<dbReference type="SMR" id="A0A194VP01"/>
<dbReference type="InterPro" id="IPR015422">
    <property type="entry name" value="PyrdxlP-dep_Trfase_small"/>
</dbReference>
<evidence type="ECO:0000256" key="3">
    <source>
        <dbReference type="RuleBase" id="RU362118"/>
    </source>
</evidence>
<dbReference type="Proteomes" id="UP000078559">
    <property type="component" value="Chromosome 2"/>
</dbReference>
<gene>
    <name evidence="4" type="ORF">VM1G_02080</name>
</gene>
<dbReference type="AlphaFoldDB" id="A0A194VP01"/>
<evidence type="ECO:0000313" key="4">
    <source>
        <dbReference type="EMBL" id="KUI65906.1"/>
    </source>
</evidence>
<dbReference type="GO" id="GO:0003962">
    <property type="term" value="F:cystathionine gamma-synthase activity"/>
    <property type="evidence" value="ECO:0007669"/>
    <property type="project" value="TreeGrafter"/>
</dbReference>
<dbReference type="Gene3D" id="3.40.640.10">
    <property type="entry name" value="Type I PLP-dependent aspartate aminotransferase-like (Major domain)"/>
    <property type="match status" value="1"/>
</dbReference>
<dbReference type="GO" id="GO:0030170">
    <property type="term" value="F:pyridoxal phosphate binding"/>
    <property type="evidence" value="ECO:0007669"/>
    <property type="project" value="InterPro"/>
</dbReference>
<dbReference type="InterPro" id="IPR015421">
    <property type="entry name" value="PyrdxlP-dep_Trfase_major"/>
</dbReference>
<proteinExistence type="inferred from homology"/>
<dbReference type="PANTHER" id="PTHR42699:SF1">
    <property type="entry name" value="CYSTATHIONINE GAMMA-SYNTHASE-RELATED"/>
    <property type="match status" value="1"/>
</dbReference>
<name>A0A194VP01_CYTMA</name>
<dbReference type="GO" id="GO:0019346">
    <property type="term" value="P:transsulfuration"/>
    <property type="evidence" value="ECO:0007669"/>
    <property type="project" value="InterPro"/>
</dbReference>
<comment type="cofactor">
    <cofactor evidence="1 3">
        <name>pyridoxal 5'-phosphate</name>
        <dbReference type="ChEBI" id="CHEBI:597326"/>
    </cofactor>
</comment>
<comment type="similarity">
    <text evidence="3">Belongs to the trans-sulfuration enzymes family.</text>
</comment>
<dbReference type="SUPFAM" id="SSF53383">
    <property type="entry name" value="PLP-dependent transferases"/>
    <property type="match status" value="1"/>
</dbReference>
<keyword evidence="5" id="KW-1185">Reference proteome</keyword>
<dbReference type="InterPro" id="IPR015424">
    <property type="entry name" value="PyrdxlP-dep_Trfase"/>
</dbReference>
<dbReference type="EMBL" id="CM003099">
    <property type="protein sequence ID" value="KUI65906.1"/>
    <property type="molecule type" value="Genomic_DNA"/>
</dbReference>
<evidence type="ECO:0000256" key="1">
    <source>
        <dbReference type="ARBA" id="ARBA00001933"/>
    </source>
</evidence>
<keyword evidence="2 3" id="KW-0663">Pyridoxal phosphate</keyword>
<dbReference type="Pfam" id="PF01053">
    <property type="entry name" value="Cys_Met_Meta_PP"/>
    <property type="match status" value="1"/>
</dbReference>
<dbReference type="Gene3D" id="3.90.1150.10">
    <property type="entry name" value="Aspartate Aminotransferase, domain 1"/>
    <property type="match status" value="1"/>
</dbReference>